<keyword evidence="4" id="KW-1185">Reference proteome</keyword>
<dbReference type="OrthoDB" id="443981at2759"/>
<feature type="region of interest" description="Disordered" evidence="1">
    <location>
        <begin position="298"/>
        <end position="350"/>
    </location>
</feature>
<feature type="region of interest" description="Disordered" evidence="1">
    <location>
        <begin position="77"/>
        <end position="113"/>
    </location>
</feature>
<dbReference type="GO" id="GO:0051017">
    <property type="term" value="P:actin filament bundle assembly"/>
    <property type="evidence" value="ECO:0007669"/>
    <property type="project" value="TreeGrafter"/>
</dbReference>
<organism evidence="3 4">
    <name type="scientific">Rhodotorula mucilaginosa</name>
    <name type="common">Yeast</name>
    <name type="synonym">Rhodotorula rubra</name>
    <dbReference type="NCBI Taxonomy" id="5537"/>
    <lineage>
        <taxon>Eukaryota</taxon>
        <taxon>Fungi</taxon>
        <taxon>Dikarya</taxon>
        <taxon>Basidiomycota</taxon>
        <taxon>Pucciniomycotina</taxon>
        <taxon>Microbotryomycetes</taxon>
        <taxon>Sporidiobolales</taxon>
        <taxon>Sporidiobolaceae</taxon>
        <taxon>Rhodotorula</taxon>
    </lineage>
</organism>
<name>A0A9P6VX68_RHOMI</name>
<dbReference type="GO" id="GO:0051666">
    <property type="term" value="P:actin cortical patch localization"/>
    <property type="evidence" value="ECO:0007669"/>
    <property type="project" value="TreeGrafter"/>
</dbReference>
<dbReference type="CDD" id="cd11525">
    <property type="entry name" value="SYLF_SH3YL1_like"/>
    <property type="match status" value="1"/>
</dbReference>
<sequence length="350" mass="35952">MSFLDKFKATATKVGTQATAFGHTVAREAQTGSQKALTNFKLENECEKSAKILASFLADPQHPESALNAIPKEVLRRAKGEPKSSRVNLPDRPSGTLDDRCHSQAPDARMEGQERQDDLDLLLPPLLAIFTVLKAGFVWSGKAGSGIVIARLPDGTWSAPSCIATGGVGFGLQIGADLSEFVVVLNSDEAISAFAKGGNLTIGGSLAAAAGPIGVGGAVNTAILNPAPMFTYSKSKGLYAGVSLEGTVLVERKDANEAFYGQPIPAISLLGGKVPPPEAASALYETIEAAESIDESGLPDQAYVVPEGTLGGTAPLNPTTGSAASVPPPATTTTGGNPQSQQIFDATGAH</sequence>
<accession>A0A9P6VX68</accession>
<dbReference type="PANTHER" id="PTHR15629">
    <property type="entry name" value="SH3YL1 PROTEIN"/>
    <property type="match status" value="1"/>
</dbReference>
<dbReference type="AlphaFoldDB" id="A0A9P6VX68"/>
<feature type="compositionally biased region" description="Basic and acidic residues" evidence="1">
    <location>
        <begin position="97"/>
        <end position="113"/>
    </location>
</feature>
<evidence type="ECO:0000256" key="1">
    <source>
        <dbReference type="SAM" id="MobiDB-lite"/>
    </source>
</evidence>
<dbReference type="GO" id="GO:0051015">
    <property type="term" value="F:actin filament binding"/>
    <property type="evidence" value="ECO:0007669"/>
    <property type="project" value="TreeGrafter"/>
</dbReference>
<reference evidence="3 4" key="1">
    <citation type="submission" date="2020-11" db="EMBL/GenBank/DDBJ databases">
        <title>Kefir isolates.</title>
        <authorList>
            <person name="Marcisauskas S."/>
            <person name="Kim Y."/>
            <person name="Blasche S."/>
        </authorList>
    </citation>
    <scope>NUCLEOTIDE SEQUENCE [LARGE SCALE GENOMIC DNA]</scope>
    <source>
        <strain evidence="3 4">KR</strain>
    </source>
</reference>
<evidence type="ECO:0000313" key="4">
    <source>
        <dbReference type="Proteomes" id="UP000777482"/>
    </source>
</evidence>
<evidence type="ECO:0000259" key="2">
    <source>
        <dbReference type="Pfam" id="PF04366"/>
    </source>
</evidence>
<evidence type="ECO:0000313" key="3">
    <source>
        <dbReference type="EMBL" id="KAG0656225.1"/>
    </source>
</evidence>
<proteinExistence type="predicted"/>
<comment type="caution">
    <text evidence="3">The sequence shown here is derived from an EMBL/GenBank/DDBJ whole genome shotgun (WGS) entry which is preliminary data.</text>
</comment>
<feature type="domain" description="Ysc84 actin-binding" evidence="2">
    <location>
        <begin position="167"/>
        <end position="290"/>
    </location>
</feature>
<dbReference type="Pfam" id="PF04366">
    <property type="entry name" value="Ysc84"/>
    <property type="match status" value="1"/>
</dbReference>
<dbReference type="GO" id="GO:0035091">
    <property type="term" value="F:phosphatidylinositol binding"/>
    <property type="evidence" value="ECO:0007669"/>
    <property type="project" value="TreeGrafter"/>
</dbReference>
<gene>
    <name evidence="3" type="ORF">C6P46_000381</name>
</gene>
<dbReference type="InterPro" id="IPR007461">
    <property type="entry name" value="Ysc84_actin-binding"/>
</dbReference>
<feature type="compositionally biased region" description="Low complexity" evidence="1">
    <location>
        <begin position="318"/>
        <end position="336"/>
    </location>
</feature>
<dbReference type="InterPro" id="IPR033643">
    <property type="entry name" value="SYLF_SH3YL1-like"/>
</dbReference>
<dbReference type="EMBL" id="PUHQ01000101">
    <property type="protein sequence ID" value="KAG0656225.1"/>
    <property type="molecule type" value="Genomic_DNA"/>
</dbReference>
<dbReference type="InterPro" id="IPR051702">
    <property type="entry name" value="SH3_domain_YSC84-like"/>
</dbReference>
<dbReference type="GO" id="GO:0030479">
    <property type="term" value="C:actin cortical patch"/>
    <property type="evidence" value="ECO:0007669"/>
    <property type="project" value="TreeGrafter"/>
</dbReference>
<dbReference type="PANTHER" id="PTHR15629:SF7">
    <property type="entry name" value="YSC84 ACTIN-BINDING DOMAIN-CONTAINING PROTEIN"/>
    <property type="match status" value="1"/>
</dbReference>
<dbReference type="Proteomes" id="UP000777482">
    <property type="component" value="Unassembled WGS sequence"/>
</dbReference>
<protein>
    <recommendedName>
        <fullName evidence="2">Ysc84 actin-binding domain-containing protein</fullName>
    </recommendedName>
</protein>